<proteinExistence type="predicted"/>
<dbReference type="AlphaFoldDB" id="A0A166QR51"/>
<reference evidence="1 2" key="2">
    <citation type="journal article" date="2018" name="Nature">
        <title>Mutant phenotypes for thousands of bacterial genes of unknown function.</title>
        <authorList>
            <person name="Price M.N."/>
            <person name="Wetmore K.M."/>
            <person name="Waters R.J."/>
            <person name="Callaghan M."/>
            <person name="Ray J."/>
            <person name="Liu H."/>
            <person name="Kuehl J.V."/>
            <person name="Melnyk R.A."/>
            <person name="Lamson J.S."/>
            <person name="Suh Y."/>
            <person name="Carlson H.K."/>
            <person name="Esquivel Z."/>
            <person name="Sadeeshkumar H."/>
            <person name="Chakraborty R."/>
            <person name="Zane G.M."/>
            <person name="Rubin B.E."/>
            <person name="Wall J.D."/>
            <person name="Visel A."/>
            <person name="Bristow J."/>
            <person name="Blow M.J."/>
            <person name="Arkin A.P."/>
            <person name="Deutschbauer A.M."/>
        </authorList>
    </citation>
    <scope>NUCLEOTIDE SEQUENCE [LARGE SCALE GENOMIC DNA]</scope>
    <source>
        <strain evidence="1 2">FW300-N1B4</strain>
    </source>
</reference>
<dbReference type="OrthoDB" id="9980260at2"/>
<organism evidence="1 2">
    <name type="scientific">Pseudomonas fluorescens</name>
    <dbReference type="NCBI Taxonomy" id="294"/>
    <lineage>
        <taxon>Bacteria</taxon>
        <taxon>Pseudomonadati</taxon>
        <taxon>Pseudomonadota</taxon>
        <taxon>Gammaproteobacteria</taxon>
        <taxon>Pseudomonadales</taxon>
        <taxon>Pseudomonadaceae</taxon>
        <taxon>Pseudomonas</taxon>
    </lineage>
</organism>
<comment type="caution">
    <text evidence="1">The sequence shown here is derived from an EMBL/GenBank/DDBJ whole genome shotgun (WGS) entry which is preliminary data.</text>
</comment>
<dbReference type="RefSeq" id="WP_063340772.1">
    <property type="nucleotide sequence ID" value="NZ_LUKJ01000002.1"/>
</dbReference>
<dbReference type="EMBL" id="LUKJ01000002">
    <property type="protein sequence ID" value="KZN20725.1"/>
    <property type="molecule type" value="Genomic_DNA"/>
</dbReference>
<sequence>MNLSNNVKALPLPDKEICVCGLAPAKDKEEQRVDEILSRVQELHAKRMSRQKAAKDLKIPVWKLDIMASHLGLDWPRRIQGGSVEINGVVDTWARHSERLGISVGALRWRLKNSGNIAKDEPLPITKQEARQFTDLRKQGVPAWAAAARLGRPYATLRVAAIKFCEDYAEAVNDAPRIRRSPEEIQAAEAA</sequence>
<evidence type="ECO:0000313" key="2">
    <source>
        <dbReference type="Proteomes" id="UP000076489"/>
    </source>
</evidence>
<reference evidence="2" key="1">
    <citation type="submission" date="2016-03" db="EMBL/GenBank/DDBJ databases">
        <authorList>
            <person name="Ray J."/>
            <person name="Price M."/>
            <person name="Deutschbauer A."/>
        </authorList>
    </citation>
    <scope>NUCLEOTIDE SEQUENCE [LARGE SCALE GENOMIC DNA]</scope>
    <source>
        <strain evidence="2">FW300-N1B4</strain>
    </source>
</reference>
<protein>
    <submittedName>
        <fullName evidence="1">Uncharacterized protein</fullName>
    </submittedName>
</protein>
<name>A0A166QR51_PSEFL</name>
<gene>
    <name evidence="1" type="ORF">A1D17_04060</name>
</gene>
<evidence type="ECO:0000313" key="1">
    <source>
        <dbReference type="EMBL" id="KZN20725.1"/>
    </source>
</evidence>
<accession>A0A166QR51</accession>
<dbReference type="Proteomes" id="UP000076489">
    <property type="component" value="Unassembled WGS sequence"/>
</dbReference>